<accession>D6TZX5</accession>
<dbReference type="AlphaFoldDB" id="D6TZX5"/>
<evidence type="ECO:0000313" key="1">
    <source>
        <dbReference type="EMBL" id="EFH82115.1"/>
    </source>
</evidence>
<dbReference type="EMBL" id="ADVG01000004">
    <property type="protein sequence ID" value="EFH82115.1"/>
    <property type="molecule type" value="Genomic_DNA"/>
</dbReference>
<dbReference type="Proteomes" id="UP000004508">
    <property type="component" value="Unassembled WGS sequence"/>
</dbReference>
<gene>
    <name evidence="1" type="ORF">Krac_2895</name>
</gene>
<dbReference type="RefSeq" id="WP_007919965.1">
    <property type="nucleotide sequence ID" value="NZ_ADVG01000004.1"/>
</dbReference>
<sequence>MAVTQLPSGFDILLVEADFLSGTPHTLTIGLSRRCFSSGGHKKPSLCRKPEEPTT</sequence>
<dbReference type="STRING" id="485913.Krac_2895"/>
<proteinExistence type="predicted"/>
<evidence type="ECO:0000313" key="2">
    <source>
        <dbReference type="Proteomes" id="UP000004508"/>
    </source>
</evidence>
<name>D6TZX5_KTERA</name>
<dbReference type="InParanoid" id="D6TZX5"/>
<keyword evidence="2" id="KW-1185">Reference proteome</keyword>
<organism evidence="1 2">
    <name type="scientific">Ktedonobacter racemifer DSM 44963</name>
    <dbReference type="NCBI Taxonomy" id="485913"/>
    <lineage>
        <taxon>Bacteria</taxon>
        <taxon>Bacillati</taxon>
        <taxon>Chloroflexota</taxon>
        <taxon>Ktedonobacteria</taxon>
        <taxon>Ktedonobacterales</taxon>
        <taxon>Ktedonobacteraceae</taxon>
        <taxon>Ktedonobacter</taxon>
    </lineage>
</organism>
<comment type="caution">
    <text evidence="1">The sequence shown here is derived from an EMBL/GenBank/DDBJ whole genome shotgun (WGS) entry which is preliminary data.</text>
</comment>
<reference evidence="1 2" key="1">
    <citation type="journal article" date="2011" name="Stand. Genomic Sci.">
        <title>Non-contiguous finished genome sequence and contextual data of the filamentous soil bacterium Ktedonobacter racemifer type strain (SOSP1-21).</title>
        <authorList>
            <person name="Chang Y.J."/>
            <person name="Land M."/>
            <person name="Hauser L."/>
            <person name="Chertkov O."/>
            <person name="Del Rio T.G."/>
            <person name="Nolan M."/>
            <person name="Copeland A."/>
            <person name="Tice H."/>
            <person name="Cheng J.F."/>
            <person name="Lucas S."/>
            <person name="Han C."/>
            <person name="Goodwin L."/>
            <person name="Pitluck S."/>
            <person name="Ivanova N."/>
            <person name="Ovchinikova G."/>
            <person name="Pati A."/>
            <person name="Chen A."/>
            <person name="Palaniappan K."/>
            <person name="Mavromatis K."/>
            <person name="Liolios K."/>
            <person name="Brettin T."/>
            <person name="Fiebig A."/>
            <person name="Rohde M."/>
            <person name="Abt B."/>
            <person name="Goker M."/>
            <person name="Detter J.C."/>
            <person name="Woyke T."/>
            <person name="Bristow J."/>
            <person name="Eisen J.A."/>
            <person name="Markowitz V."/>
            <person name="Hugenholtz P."/>
            <person name="Kyrpides N.C."/>
            <person name="Klenk H.P."/>
            <person name="Lapidus A."/>
        </authorList>
    </citation>
    <scope>NUCLEOTIDE SEQUENCE [LARGE SCALE GENOMIC DNA]</scope>
    <source>
        <strain evidence="2">DSM 44963</strain>
    </source>
</reference>
<protein>
    <submittedName>
        <fullName evidence="1">Uncharacterized protein</fullName>
    </submittedName>
</protein>